<protein>
    <recommendedName>
        <fullName evidence="2">ABC transporter domain-containing protein</fullName>
    </recommendedName>
</protein>
<dbReference type="AlphaFoldDB" id="A0A7R8ZEW3"/>
<dbReference type="InterPro" id="IPR003439">
    <property type="entry name" value="ABC_transporter-like_ATP-bd"/>
</dbReference>
<gene>
    <name evidence="3" type="ORF">TDIB3V08_LOCUS13520</name>
</gene>
<dbReference type="CDD" id="cd03263">
    <property type="entry name" value="ABC_subfamily_A"/>
    <property type="match status" value="1"/>
</dbReference>
<dbReference type="PANTHER" id="PTHR19229">
    <property type="entry name" value="ATP-BINDING CASSETTE TRANSPORTER SUBFAMILY A ABCA"/>
    <property type="match status" value="1"/>
</dbReference>
<proteinExistence type="predicted"/>
<evidence type="ECO:0000313" key="3">
    <source>
        <dbReference type="EMBL" id="CAD7207372.1"/>
    </source>
</evidence>
<sequence length="220" mass="24725">MSFWCGDDRKRKKMEEDPVKDWKGESTDMNESEPKYLHPGIQIKRMRKVKKDQNNIVELSWEAAKVYANKVAVNNLTLNLYEGQITVLLGHNGAGKTTTMSMLTGMITPTSGTALIGGYDVRTDIEGVRASLGLCPQHNVLFEELTVREHLYFFSKLKGMEDQDIEEEIHKYLRALQLEKKEHAQASTLSGGMQRKLSAAVALCGNSKVCSRTMRVASSR</sequence>
<accession>A0A7R8ZEW3</accession>
<dbReference type="Gene3D" id="3.40.50.300">
    <property type="entry name" value="P-loop containing nucleotide triphosphate hydrolases"/>
    <property type="match status" value="1"/>
</dbReference>
<feature type="region of interest" description="Disordered" evidence="1">
    <location>
        <begin position="1"/>
        <end position="33"/>
    </location>
</feature>
<organism evidence="3">
    <name type="scientific">Timema douglasi</name>
    <name type="common">Walking stick</name>
    <dbReference type="NCBI Taxonomy" id="61478"/>
    <lineage>
        <taxon>Eukaryota</taxon>
        <taxon>Metazoa</taxon>
        <taxon>Ecdysozoa</taxon>
        <taxon>Arthropoda</taxon>
        <taxon>Hexapoda</taxon>
        <taxon>Insecta</taxon>
        <taxon>Pterygota</taxon>
        <taxon>Neoptera</taxon>
        <taxon>Polyneoptera</taxon>
        <taxon>Phasmatodea</taxon>
        <taxon>Timematodea</taxon>
        <taxon>Timematoidea</taxon>
        <taxon>Timematidae</taxon>
        <taxon>Timema</taxon>
    </lineage>
</organism>
<evidence type="ECO:0000256" key="1">
    <source>
        <dbReference type="SAM" id="MobiDB-lite"/>
    </source>
</evidence>
<dbReference type="EMBL" id="OA599916">
    <property type="protein sequence ID" value="CAD7207372.1"/>
    <property type="molecule type" value="Genomic_DNA"/>
</dbReference>
<reference evidence="3" key="1">
    <citation type="submission" date="2020-11" db="EMBL/GenBank/DDBJ databases">
        <authorList>
            <person name="Tran Van P."/>
        </authorList>
    </citation>
    <scope>NUCLEOTIDE SEQUENCE</scope>
</reference>
<evidence type="ECO:0000259" key="2">
    <source>
        <dbReference type="Pfam" id="PF00005"/>
    </source>
</evidence>
<dbReference type="GO" id="GO:0016887">
    <property type="term" value="F:ATP hydrolysis activity"/>
    <property type="evidence" value="ECO:0007669"/>
    <property type="project" value="InterPro"/>
</dbReference>
<dbReference type="Pfam" id="PF00005">
    <property type="entry name" value="ABC_tran"/>
    <property type="match status" value="1"/>
</dbReference>
<dbReference type="GO" id="GO:0140359">
    <property type="term" value="F:ABC-type transporter activity"/>
    <property type="evidence" value="ECO:0007669"/>
    <property type="project" value="InterPro"/>
</dbReference>
<dbReference type="GO" id="GO:0005319">
    <property type="term" value="F:lipid transporter activity"/>
    <property type="evidence" value="ECO:0007669"/>
    <property type="project" value="TreeGrafter"/>
</dbReference>
<dbReference type="SUPFAM" id="SSF52540">
    <property type="entry name" value="P-loop containing nucleoside triphosphate hydrolases"/>
    <property type="match status" value="1"/>
</dbReference>
<dbReference type="PANTHER" id="PTHR19229:SF250">
    <property type="entry name" value="ABC TRANSPORTER DOMAIN-CONTAINING PROTEIN-RELATED"/>
    <property type="match status" value="1"/>
</dbReference>
<dbReference type="InterPro" id="IPR027417">
    <property type="entry name" value="P-loop_NTPase"/>
</dbReference>
<dbReference type="GO" id="GO:0016020">
    <property type="term" value="C:membrane"/>
    <property type="evidence" value="ECO:0007669"/>
    <property type="project" value="InterPro"/>
</dbReference>
<name>A0A7R8ZEW3_TIMDO</name>
<dbReference type="GO" id="GO:0005524">
    <property type="term" value="F:ATP binding"/>
    <property type="evidence" value="ECO:0007669"/>
    <property type="project" value="InterPro"/>
</dbReference>
<feature type="domain" description="ABC transporter" evidence="2">
    <location>
        <begin position="73"/>
        <end position="209"/>
    </location>
</feature>
<dbReference type="InterPro" id="IPR026082">
    <property type="entry name" value="ABCA"/>
</dbReference>